<feature type="non-terminal residue" evidence="1">
    <location>
        <position position="52"/>
    </location>
</feature>
<name>A0A3N4J8W3_9PEZI</name>
<organism evidence="1 2">
    <name type="scientific">Choiromyces venosus 120613-1</name>
    <dbReference type="NCBI Taxonomy" id="1336337"/>
    <lineage>
        <taxon>Eukaryota</taxon>
        <taxon>Fungi</taxon>
        <taxon>Dikarya</taxon>
        <taxon>Ascomycota</taxon>
        <taxon>Pezizomycotina</taxon>
        <taxon>Pezizomycetes</taxon>
        <taxon>Pezizales</taxon>
        <taxon>Tuberaceae</taxon>
        <taxon>Choiromyces</taxon>
    </lineage>
</organism>
<sequence length="52" mass="5830">LPEGIAQTWMIPSEIFISYAIDFAGPFNKSGDFNFILVIVNHLSGYVRLLLT</sequence>
<proteinExistence type="predicted"/>
<evidence type="ECO:0000313" key="2">
    <source>
        <dbReference type="Proteomes" id="UP000276215"/>
    </source>
</evidence>
<keyword evidence="2" id="KW-1185">Reference proteome</keyword>
<evidence type="ECO:0000313" key="1">
    <source>
        <dbReference type="EMBL" id="RPA93458.1"/>
    </source>
</evidence>
<feature type="non-terminal residue" evidence="1">
    <location>
        <position position="1"/>
    </location>
</feature>
<dbReference type="EMBL" id="ML120452">
    <property type="protein sequence ID" value="RPA93458.1"/>
    <property type="molecule type" value="Genomic_DNA"/>
</dbReference>
<dbReference type="AlphaFoldDB" id="A0A3N4J8W3"/>
<protein>
    <submittedName>
        <fullName evidence="1">Uncharacterized protein</fullName>
    </submittedName>
</protein>
<dbReference type="Proteomes" id="UP000276215">
    <property type="component" value="Unassembled WGS sequence"/>
</dbReference>
<gene>
    <name evidence="1" type="ORF">L873DRAFT_1578121</name>
</gene>
<accession>A0A3N4J8W3</accession>
<reference evidence="1 2" key="1">
    <citation type="journal article" date="2018" name="Nat. Ecol. Evol.">
        <title>Pezizomycetes genomes reveal the molecular basis of ectomycorrhizal truffle lifestyle.</title>
        <authorList>
            <person name="Murat C."/>
            <person name="Payen T."/>
            <person name="Noel B."/>
            <person name="Kuo A."/>
            <person name="Morin E."/>
            <person name="Chen J."/>
            <person name="Kohler A."/>
            <person name="Krizsan K."/>
            <person name="Balestrini R."/>
            <person name="Da Silva C."/>
            <person name="Montanini B."/>
            <person name="Hainaut M."/>
            <person name="Levati E."/>
            <person name="Barry K.W."/>
            <person name="Belfiori B."/>
            <person name="Cichocki N."/>
            <person name="Clum A."/>
            <person name="Dockter R.B."/>
            <person name="Fauchery L."/>
            <person name="Guy J."/>
            <person name="Iotti M."/>
            <person name="Le Tacon F."/>
            <person name="Lindquist E.A."/>
            <person name="Lipzen A."/>
            <person name="Malagnac F."/>
            <person name="Mello A."/>
            <person name="Molinier V."/>
            <person name="Miyauchi S."/>
            <person name="Poulain J."/>
            <person name="Riccioni C."/>
            <person name="Rubini A."/>
            <person name="Sitrit Y."/>
            <person name="Splivallo R."/>
            <person name="Traeger S."/>
            <person name="Wang M."/>
            <person name="Zifcakova L."/>
            <person name="Wipf D."/>
            <person name="Zambonelli A."/>
            <person name="Paolocci F."/>
            <person name="Nowrousian M."/>
            <person name="Ottonello S."/>
            <person name="Baldrian P."/>
            <person name="Spatafora J.W."/>
            <person name="Henrissat B."/>
            <person name="Nagy L.G."/>
            <person name="Aury J.M."/>
            <person name="Wincker P."/>
            <person name="Grigoriev I.V."/>
            <person name="Bonfante P."/>
            <person name="Martin F.M."/>
        </authorList>
    </citation>
    <scope>NUCLEOTIDE SEQUENCE [LARGE SCALE GENOMIC DNA]</scope>
    <source>
        <strain evidence="1 2">120613-1</strain>
    </source>
</reference>